<dbReference type="Proteomes" id="UP000538472">
    <property type="component" value="Unassembled WGS sequence"/>
</dbReference>
<keyword evidence="8" id="KW-0677">Repeat</keyword>
<evidence type="ECO:0000256" key="3">
    <source>
        <dbReference type="ARBA" id="ARBA00012513"/>
    </source>
</evidence>
<evidence type="ECO:0000256" key="14">
    <source>
        <dbReference type="ARBA" id="ARBA00048679"/>
    </source>
</evidence>
<evidence type="ECO:0000256" key="4">
    <source>
        <dbReference type="ARBA" id="ARBA00022473"/>
    </source>
</evidence>
<dbReference type="InterPro" id="IPR036179">
    <property type="entry name" value="Ig-like_dom_sf"/>
</dbReference>
<dbReference type="Gene3D" id="3.20.200.10">
    <property type="entry name" value="MHCK/EF2 kinase"/>
    <property type="match status" value="1"/>
</dbReference>
<feature type="compositionally biased region" description="Basic and acidic residues" evidence="17">
    <location>
        <begin position="364"/>
        <end position="377"/>
    </location>
</feature>
<keyword evidence="12" id="KW-0393">Immunoglobulin domain</keyword>
<feature type="region of interest" description="Disordered" evidence="17">
    <location>
        <begin position="972"/>
        <end position="1122"/>
    </location>
</feature>
<feature type="compositionally biased region" description="Basic and acidic residues" evidence="17">
    <location>
        <begin position="1079"/>
        <end position="1091"/>
    </location>
</feature>
<keyword evidence="6" id="KW-0597">Phosphoprotein</keyword>
<dbReference type="EC" id="2.7.11.1" evidence="3"/>
<keyword evidence="7" id="KW-0808">Transferase</keyword>
<feature type="compositionally biased region" description="Basic and acidic residues" evidence="17">
    <location>
        <begin position="861"/>
        <end position="876"/>
    </location>
</feature>
<feature type="domain" description="Ig-like" evidence="18">
    <location>
        <begin position="1126"/>
        <end position="1214"/>
    </location>
</feature>
<feature type="region of interest" description="Disordered" evidence="17">
    <location>
        <begin position="345"/>
        <end position="423"/>
    </location>
</feature>
<feature type="region of interest" description="Disordered" evidence="17">
    <location>
        <begin position="442"/>
        <end position="693"/>
    </location>
</feature>
<feature type="compositionally biased region" description="Basic and acidic residues" evidence="17">
    <location>
        <begin position="536"/>
        <end position="545"/>
    </location>
</feature>
<evidence type="ECO:0000256" key="12">
    <source>
        <dbReference type="ARBA" id="ARBA00023319"/>
    </source>
</evidence>
<sequence length="1545" mass="167786">ILSVTDRVGSGGGGRGSRSPAAAMGSPRRALVGLYGPGTGNIEGAEEAERVAWASRPNRRSYLLSIRPQNSLSSSRFPPSSLGRSTFCAIISQLTEETQPLFETTIKSRSVSEDSDAKFTCIVTGYPQPEVTWYKDDEEMDRYCGLPKYQIFRHGNRHTLQLYKCREEDAGIYQASARNNKGIVSCSGVLEVGTMTEFKIHQKWFAKIKRKAEEKLREIEQGKKRGKENVEVEKLQGMSPDRLQRKRRLARDLNLRSGASPWEKEDAAKVHVADSQSRLREDMAEPKEQPDNVMTGFRNKLVAPFKAEVTTNGDASLESVEENGKSFLAYIYETVEDLATKPVVKDSTAKKKKKVEAPPAAKQEVSKREESGRDRAKPSPNPRFAPPVPLRRNARLRAANDQEVEHSPKSKEPGKAVNQDTKINGDVHFSLKEMYFDKQVTPAAGKEEGGAKEEAVSEAALRPAAVSRQMEDAPLSSEVSEAVPVPSEGQRGQHQAEKSEGNKAICGKVAATAGQSASDLKHPVSGPTVETGQKANKLEELRKEMPVCQETRGAGKRTNPRLRPQEPPKPPAPSPDHLQSSKEHPPSRMQAEGHSCALEGRETQQGLLYQEAKSQGEEDPLLKISSPPEPGENTPLEQITHQTAVKVGKSKEVGAELFGSHPGAPAGGGGTAEPSPGAVCREVGGTPLGHQETEMPAPASVLLAKEQPLPAPAVGPLVAQEALLAAHGTPGMETTAGEVPSGAQLLPPMSREMEIEKAHGSAPQEEFSDSTLWEESAKPVPVGPQGKEGGQQTAPAPRQEPAAPSGTFEGGAEVQPQVPLVLPSPERPQEMSLEEKMQHKNLVSSLKSYLLLLLKMSDSSKDATKEDADPRDKEQPGAEEVTLPEIGIAGLSPRTSRRVLEKVQNNQLFQTAENLPLTPRTSRRITGMINEEFITSKEMLDCRPVPPKRRTRVAPEAEEPLQLSVPSIVVGNMPAAGAGQPPNISDLPPASPEKESPGDPLAVLPCATPEELASGARRKIYLPKAKQVGEEEEATPESSGHVRSPTVSPRQSRKNAALLQSPALAPSPPTEQRSPTLMRKMDTLEVPKLYEEPTGDSSGDYEVPEDAKPEAQPAESKKASNPFKAPQVIRKIRAEQFSDASGNLKLWCQFFNILSDSKLMWYKDEIPVAEAQRSAGDEGQAALAVVQASQKDCGVYRCVISNEYGTDSTDFLLSPEVLSGFILREEIEVGEEIEMTPMVFAKGLADAGYWGDKLFGRVVSEDVEVGAGFLRKACRARAIYGLEPIFESGCTCVIKVHNFIVFGTKNENSLIEKNYDITIQECKIQNSSREYCKIFAAEARAAPDFGAVPEIIPLYLIYRPANNIPYATMEEDLGGPCEQYCVTERDGSLVARGTSEIVLKCCTFQHWVYQWTNGNILVTDMEGVGWKMTNVRIATNLKGYQGLKESCFPSLLEQFVAAHQCNRYCSILGLKTLEPAKPKGSKSPSMGRKSAQSSPQLQKKGMASPQGTRKAAVSPKSSRRAAETGEAPPASKPGSGESGRSGHPQ</sequence>
<evidence type="ECO:0000256" key="8">
    <source>
        <dbReference type="ARBA" id="ARBA00022737"/>
    </source>
</evidence>
<evidence type="ECO:0000256" key="6">
    <source>
        <dbReference type="ARBA" id="ARBA00022553"/>
    </source>
</evidence>
<dbReference type="PROSITE" id="PS51158">
    <property type="entry name" value="ALPHA_KINASE"/>
    <property type="match status" value="1"/>
</dbReference>
<evidence type="ECO:0000256" key="7">
    <source>
        <dbReference type="ARBA" id="ARBA00022679"/>
    </source>
</evidence>
<feature type="region of interest" description="Disordered" evidence="17">
    <location>
        <begin position="260"/>
        <end position="292"/>
    </location>
</feature>
<dbReference type="FunFam" id="2.60.40.10:FF:000543">
    <property type="entry name" value="Alpha-protein kinase 3"/>
    <property type="match status" value="1"/>
</dbReference>
<dbReference type="Gene3D" id="2.60.40.10">
    <property type="entry name" value="Immunoglobulins"/>
    <property type="match status" value="2"/>
</dbReference>
<evidence type="ECO:0000259" key="18">
    <source>
        <dbReference type="PROSITE" id="PS50835"/>
    </source>
</evidence>
<keyword evidence="9 20" id="KW-0418">Kinase</keyword>
<name>A0A7K8T169_9AVES</name>
<comment type="function">
    <text evidence="15">Involved in cardiomyocyte differentiation.</text>
</comment>
<feature type="compositionally biased region" description="Basic and acidic residues" evidence="17">
    <location>
        <begin position="445"/>
        <end position="455"/>
    </location>
</feature>
<evidence type="ECO:0000313" key="20">
    <source>
        <dbReference type="EMBL" id="NXF35608.1"/>
    </source>
</evidence>
<feature type="region of interest" description="Disordered" evidence="17">
    <location>
        <begin position="861"/>
        <end position="890"/>
    </location>
</feature>
<keyword evidence="11" id="KW-0539">Nucleus</keyword>
<dbReference type="InterPro" id="IPR013098">
    <property type="entry name" value="Ig_I-set"/>
</dbReference>
<keyword evidence="21" id="KW-1185">Reference proteome</keyword>
<evidence type="ECO:0000256" key="13">
    <source>
        <dbReference type="ARBA" id="ARBA00047899"/>
    </source>
</evidence>
<feature type="domain" description="Alpha-type protein kinase" evidence="19">
    <location>
        <begin position="1242"/>
        <end position="1473"/>
    </location>
</feature>
<evidence type="ECO:0000256" key="2">
    <source>
        <dbReference type="ARBA" id="ARBA00008651"/>
    </source>
</evidence>
<dbReference type="InterPro" id="IPR007110">
    <property type="entry name" value="Ig-like_dom"/>
</dbReference>
<organism evidence="20 21">
    <name type="scientific">Nyctibius bracteatus</name>
    <name type="common">Rufous potoo</name>
    <dbReference type="NCBI Taxonomy" id="48426"/>
    <lineage>
        <taxon>Eukaryota</taxon>
        <taxon>Metazoa</taxon>
        <taxon>Chordata</taxon>
        <taxon>Craniata</taxon>
        <taxon>Vertebrata</taxon>
        <taxon>Euteleostomi</taxon>
        <taxon>Archelosauria</taxon>
        <taxon>Archosauria</taxon>
        <taxon>Dinosauria</taxon>
        <taxon>Saurischia</taxon>
        <taxon>Theropoda</taxon>
        <taxon>Coelurosauria</taxon>
        <taxon>Aves</taxon>
        <taxon>Neognathae</taxon>
        <taxon>Neoaves</taxon>
        <taxon>Strisores</taxon>
        <taxon>Caprimulgiformes</taxon>
        <taxon>Nyctibiidae</taxon>
        <taxon>Nyctibius</taxon>
    </lineage>
</organism>
<comment type="caution">
    <text evidence="20">The sequence shown here is derived from an EMBL/GenBank/DDBJ whole genome shotgun (WGS) entry which is preliminary data.</text>
</comment>
<keyword evidence="5" id="KW-0723">Serine/threonine-protein kinase</keyword>
<comment type="catalytic activity">
    <reaction evidence="14">
        <text>L-seryl-[protein] + ATP = O-phospho-L-seryl-[protein] + ADP + H(+)</text>
        <dbReference type="Rhea" id="RHEA:17989"/>
        <dbReference type="Rhea" id="RHEA-COMP:9863"/>
        <dbReference type="Rhea" id="RHEA-COMP:11604"/>
        <dbReference type="ChEBI" id="CHEBI:15378"/>
        <dbReference type="ChEBI" id="CHEBI:29999"/>
        <dbReference type="ChEBI" id="CHEBI:30616"/>
        <dbReference type="ChEBI" id="CHEBI:83421"/>
        <dbReference type="ChEBI" id="CHEBI:456216"/>
        <dbReference type="EC" id="2.7.11.1"/>
    </reaction>
</comment>
<feature type="domain" description="Ig-like" evidence="18">
    <location>
        <begin position="100"/>
        <end position="191"/>
    </location>
</feature>
<evidence type="ECO:0000256" key="10">
    <source>
        <dbReference type="ARBA" id="ARBA00023157"/>
    </source>
</evidence>
<dbReference type="PANTHER" id="PTHR47091">
    <property type="entry name" value="ALPHA-PROTEIN KINASE 2-RELATED"/>
    <property type="match status" value="1"/>
</dbReference>
<feature type="non-terminal residue" evidence="20">
    <location>
        <position position="1"/>
    </location>
</feature>
<evidence type="ECO:0000256" key="9">
    <source>
        <dbReference type="ARBA" id="ARBA00022777"/>
    </source>
</evidence>
<accession>A0A7K8T169</accession>
<feature type="region of interest" description="Disordered" evidence="17">
    <location>
        <begin position="1"/>
        <end position="25"/>
    </location>
</feature>
<comment type="similarity">
    <text evidence="2">Belongs to the protein kinase superfamily. Alpha-type protein kinase family. ALPK subfamily.</text>
</comment>
<evidence type="ECO:0000256" key="1">
    <source>
        <dbReference type="ARBA" id="ARBA00004123"/>
    </source>
</evidence>
<dbReference type="InterPro" id="IPR003599">
    <property type="entry name" value="Ig_sub"/>
</dbReference>
<evidence type="ECO:0000256" key="16">
    <source>
        <dbReference type="ARBA" id="ARBA00073276"/>
    </source>
</evidence>
<dbReference type="InterPro" id="IPR013783">
    <property type="entry name" value="Ig-like_fold"/>
</dbReference>
<feature type="compositionally biased region" description="Basic and acidic residues" evidence="17">
    <location>
        <begin position="262"/>
        <end position="290"/>
    </location>
</feature>
<dbReference type="PANTHER" id="PTHR47091:SF1">
    <property type="entry name" value="ALPHA-PROTEIN KINASE 3"/>
    <property type="match status" value="1"/>
</dbReference>
<dbReference type="GO" id="GO:0055013">
    <property type="term" value="P:cardiac muscle cell development"/>
    <property type="evidence" value="ECO:0007669"/>
    <property type="project" value="TreeGrafter"/>
</dbReference>
<evidence type="ECO:0000256" key="5">
    <source>
        <dbReference type="ARBA" id="ARBA00022527"/>
    </source>
</evidence>
<dbReference type="FunFam" id="2.60.40.10:FF:000069">
    <property type="entry name" value="Alpha-protein kinase 3"/>
    <property type="match status" value="1"/>
</dbReference>
<proteinExistence type="inferred from homology"/>
<dbReference type="FunFam" id="3.20.200.10:FF:000003">
    <property type="entry name" value="alpha-protein kinase 3"/>
    <property type="match status" value="1"/>
</dbReference>
<feature type="compositionally biased region" description="Pro residues" evidence="17">
    <location>
        <begin position="379"/>
        <end position="389"/>
    </location>
</feature>
<dbReference type="InterPro" id="IPR011009">
    <property type="entry name" value="Kinase-like_dom_sf"/>
</dbReference>
<feature type="compositionally biased region" description="Low complexity" evidence="17">
    <location>
        <begin position="474"/>
        <end position="488"/>
    </location>
</feature>
<dbReference type="EMBL" id="VWZB01000420">
    <property type="protein sequence ID" value="NXF35608.1"/>
    <property type="molecule type" value="Genomic_DNA"/>
</dbReference>
<dbReference type="SMART" id="SM00408">
    <property type="entry name" value="IGc2"/>
    <property type="match status" value="2"/>
</dbReference>
<dbReference type="CDD" id="cd16973">
    <property type="entry name" value="Alpha_kinase_ALPK3"/>
    <property type="match status" value="1"/>
</dbReference>
<comment type="catalytic activity">
    <reaction evidence="13">
        <text>L-threonyl-[protein] + ATP = O-phospho-L-threonyl-[protein] + ADP + H(+)</text>
        <dbReference type="Rhea" id="RHEA:46608"/>
        <dbReference type="Rhea" id="RHEA-COMP:11060"/>
        <dbReference type="Rhea" id="RHEA-COMP:11605"/>
        <dbReference type="ChEBI" id="CHEBI:15378"/>
        <dbReference type="ChEBI" id="CHEBI:30013"/>
        <dbReference type="ChEBI" id="CHEBI:30616"/>
        <dbReference type="ChEBI" id="CHEBI:61977"/>
        <dbReference type="ChEBI" id="CHEBI:456216"/>
        <dbReference type="EC" id="2.7.11.1"/>
    </reaction>
</comment>
<reference evidence="20 21" key="1">
    <citation type="submission" date="2019-09" db="EMBL/GenBank/DDBJ databases">
        <title>Bird 10,000 Genomes (B10K) Project - Family phase.</title>
        <authorList>
            <person name="Zhang G."/>
        </authorList>
    </citation>
    <scope>NUCLEOTIDE SEQUENCE [LARGE SCALE GENOMIC DNA]</scope>
    <source>
        <strain evidence="20">B10K-CU-031-10</strain>
        <tissue evidence="20">Muscle</tissue>
    </source>
</reference>
<keyword evidence="4" id="KW-0217">Developmental protein</keyword>
<dbReference type="SMART" id="SM00409">
    <property type="entry name" value="IG"/>
    <property type="match status" value="2"/>
</dbReference>
<dbReference type="InterPro" id="IPR004166">
    <property type="entry name" value="a-kinase_dom"/>
</dbReference>
<dbReference type="PROSITE" id="PS50835">
    <property type="entry name" value="IG_LIKE"/>
    <property type="match status" value="2"/>
</dbReference>
<feature type="region of interest" description="Disordered" evidence="17">
    <location>
        <begin position="1476"/>
        <end position="1545"/>
    </location>
</feature>
<dbReference type="Pfam" id="PF07679">
    <property type="entry name" value="I-set"/>
    <property type="match status" value="2"/>
</dbReference>
<dbReference type="InterPro" id="IPR003598">
    <property type="entry name" value="Ig_sub2"/>
</dbReference>
<dbReference type="SMART" id="SM00811">
    <property type="entry name" value="Alpha_kinase"/>
    <property type="match status" value="1"/>
</dbReference>
<dbReference type="Pfam" id="PF02816">
    <property type="entry name" value="Alpha_kinase"/>
    <property type="match status" value="1"/>
</dbReference>
<gene>
    <name evidence="20" type="primary">Alpk3</name>
    <name evidence="20" type="ORF">NYCBRA_R01488</name>
</gene>
<feature type="compositionally biased region" description="Pro residues" evidence="17">
    <location>
        <begin position="565"/>
        <end position="574"/>
    </location>
</feature>
<comment type="subcellular location">
    <subcellularLocation>
        <location evidence="1">Nucleus</location>
    </subcellularLocation>
</comment>
<evidence type="ECO:0000313" key="21">
    <source>
        <dbReference type="Proteomes" id="UP000538472"/>
    </source>
</evidence>
<feature type="region of interest" description="Disordered" evidence="17">
    <location>
        <begin position="730"/>
        <end position="824"/>
    </location>
</feature>
<evidence type="ECO:0000259" key="19">
    <source>
        <dbReference type="PROSITE" id="PS51158"/>
    </source>
</evidence>
<dbReference type="SUPFAM" id="SSF48726">
    <property type="entry name" value="Immunoglobulin"/>
    <property type="match status" value="2"/>
</dbReference>
<keyword evidence="10" id="KW-1015">Disulfide bond</keyword>
<protein>
    <recommendedName>
        <fullName evidence="16">Alpha-protein kinase 3</fullName>
        <ecNumber evidence="3">2.7.11.1</ecNumber>
    </recommendedName>
</protein>
<evidence type="ECO:0000256" key="17">
    <source>
        <dbReference type="SAM" id="MobiDB-lite"/>
    </source>
</evidence>
<feature type="compositionally biased region" description="Low complexity" evidence="17">
    <location>
        <begin position="814"/>
        <end position="823"/>
    </location>
</feature>
<dbReference type="GO" id="GO:0005524">
    <property type="term" value="F:ATP binding"/>
    <property type="evidence" value="ECO:0007669"/>
    <property type="project" value="InterPro"/>
</dbReference>
<feature type="non-terminal residue" evidence="20">
    <location>
        <position position="1545"/>
    </location>
</feature>
<feature type="compositionally biased region" description="Basic and acidic residues" evidence="17">
    <location>
        <begin position="398"/>
        <end position="414"/>
    </location>
</feature>
<evidence type="ECO:0000256" key="11">
    <source>
        <dbReference type="ARBA" id="ARBA00023242"/>
    </source>
</evidence>
<dbReference type="GO" id="GO:0004674">
    <property type="term" value="F:protein serine/threonine kinase activity"/>
    <property type="evidence" value="ECO:0007669"/>
    <property type="project" value="UniProtKB-KW"/>
</dbReference>
<dbReference type="GO" id="GO:0005634">
    <property type="term" value="C:nucleus"/>
    <property type="evidence" value="ECO:0007669"/>
    <property type="project" value="UniProtKB-SubCell"/>
</dbReference>
<dbReference type="SUPFAM" id="SSF56112">
    <property type="entry name" value="Protein kinase-like (PK-like)"/>
    <property type="match status" value="1"/>
</dbReference>
<evidence type="ECO:0000256" key="15">
    <source>
        <dbReference type="ARBA" id="ARBA00053245"/>
    </source>
</evidence>